<feature type="compositionally biased region" description="Polar residues" evidence="8">
    <location>
        <begin position="344"/>
        <end position="362"/>
    </location>
</feature>
<evidence type="ECO:0000313" key="11">
    <source>
        <dbReference type="Proteomes" id="UP001217754"/>
    </source>
</evidence>
<proteinExistence type="inferred from homology"/>
<feature type="compositionally biased region" description="Basic and acidic residues" evidence="8">
    <location>
        <begin position="141"/>
        <end position="151"/>
    </location>
</feature>
<feature type="compositionally biased region" description="Polar residues" evidence="8">
    <location>
        <begin position="516"/>
        <end position="526"/>
    </location>
</feature>
<feature type="compositionally biased region" description="Basic and acidic residues" evidence="8">
    <location>
        <begin position="250"/>
        <end position="274"/>
    </location>
</feature>
<name>A0AAF0F5I4_9BASI</name>
<keyword evidence="7" id="KW-0539">Nucleus</keyword>
<feature type="region of interest" description="Disordered" evidence="8">
    <location>
        <begin position="851"/>
        <end position="876"/>
    </location>
</feature>
<keyword evidence="5" id="KW-0159">Chromosome partition</keyword>
<comment type="similarity">
    <text evidence="3">Belongs to the INCENP family.</text>
</comment>
<evidence type="ECO:0000259" key="9">
    <source>
        <dbReference type="Pfam" id="PF03941"/>
    </source>
</evidence>
<evidence type="ECO:0000256" key="8">
    <source>
        <dbReference type="SAM" id="MobiDB-lite"/>
    </source>
</evidence>
<dbReference type="PANTHER" id="PTHR13142:SF1">
    <property type="entry name" value="INNER CENTROMERE PROTEIN"/>
    <property type="match status" value="1"/>
</dbReference>
<evidence type="ECO:0000256" key="7">
    <source>
        <dbReference type="ARBA" id="ARBA00023242"/>
    </source>
</evidence>
<evidence type="ECO:0000256" key="6">
    <source>
        <dbReference type="ARBA" id="ARBA00023212"/>
    </source>
</evidence>
<dbReference type="Proteomes" id="UP001217754">
    <property type="component" value="Chromosome 2"/>
</dbReference>
<reference evidence="10" key="1">
    <citation type="submission" date="2023-03" db="EMBL/GenBank/DDBJ databases">
        <title>Mating type loci evolution in Malassezia.</title>
        <authorList>
            <person name="Coelho M.A."/>
        </authorList>
    </citation>
    <scope>NUCLEOTIDE SEQUENCE</scope>
    <source>
        <strain evidence="10">CBS 9431</strain>
    </source>
</reference>
<feature type="compositionally biased region" description="Low complexity" evidence="8">
    <location>
        <begin position="718"/>
        <end position="732"/>
    </location>
</feature>
<gene>
    <name evidence="10" type="ORF">MJAP1_001791</name>
</gene>
<feature type="compositionally biased region" description="Basic and acidic residues" evidence="8">
    <location>
        <begin position="447"/>
        <end position="479"/>
    </location>
</feature>
<dbReference type="RefSeq" id="XP_060121724.1">
    <property type="nucleotide sequence ID" value="XM_060265741.1"/>
</dbReference>
<dbReference type="GO" id="GO:0005634">
    <property type="term" value="C:nucleus"/>
    <property type="evidence" value="ECO:0007669"/>
    <property type="project" value="UniProtKB-SubCell"/>
</dbReference>
<feature type="compositionally biased region" description="Low complexity" evidence="8">
    <location>
        <begin position="489"/>
        <end position="498"/>
    </location>
</feature>
<feature type="compositionally biased region" description="Low complexity" evidence="8">
    <location>
        <begin position="301"/>
        <end position="310"/>
    </location>
</feature>
<evidence type="ECO:0000256" key="5">
    <source>
        <dbReference type="ARBA" id="ARBA00022829"/>
    </source>
</evidence>
<evidence type="ECO:0000256" key="2">
    <source>
        <dbReference type="ARBA" id="ARBA00004186"/>
    </source>
</evidence>
<comment type="subcellular location">
    <subcellularLocation>
        <location evidence="2">Cytoplasm</location>
        <location evidence="2">Cytoskeleton</location>
        <location evidence="2">Spindle</location>
    </subcellularLocation>
    <subcellularLocation>
        <location evidence="1">Nucleus</location>
    </subcellularLocation>
</comment>
<keyword evidence="6" id="KW-0206">Cytoskeleton</keyword>
<keyword evidence="11" id="KW-1185">Reference proteome</keyword>
<feature type="region of interest" description="Disordered" evidence="8">
    <location>
        <begin position="121"/>
        <end position="607"/>
    </location>
</feature>
<feature type="compositionally biased region" description="Polar residues" evidence="8">
    <location>
        <begin position="814"/>
        <end position="836"/>
    </location>
</feature>
<keyword evidence="4" id="KW-0963">Cytoplasm</keyword>
<dbReference type="GO" id="GO:0005819">
    <property type="term" value="C:spindle"/>
    <property type="evidence" value="ECO:0007669"/>
    <property type="project" value="UniProtKB-SubCell"/>
</dbReference>
<feature type="domain" description="Inner centromere protein ARK-binding" evidence="9">
    <location>
        <begin position="858"/>
        <end position="903"/>
    </location>
</feature>
<accession>A0AAF0F5I4</accession>
<feature type="compositionally biased region" description="Polar residues" evidence="8">
    <location>
        <begin position="780"/>
        <end position="793"/>
    </location>
</feature>
<feature type="compositionally biased region" description="Low complexity" evidence="8">
    <location>
        <begin position="627"/>
        <end position="640"/>
    </location>
</feature>
<feature type="region of interest" description="Disordered" evidence="8">
    <location>
        <begin position="700"/>
        <end position="836"/>
    </location>
</feature>
<sequence>MRNAYIIAQSQLLQLAKQMEYDTDVTAWEDGWDENLGEFWKELAKNSYQSRDEFLSGKPVSTAQIVADLFKSPRKRGKASPQKAAPRLSASPLTKRALETTAPQANTADLSHSDDEMLLSSARQSDGPRDADRLLPPSAGDIHEPQPEQRAEAPAAPTEAPADRKVPLPSTTPGTGLRPKRTLSKATLRSTKKPAEAPAPTPAPAPSSKAPTQRFRSSFLNKSLHKAIEERIAGSGGAAGDDSLEPSPFDDSHDHARPADQEPGKESEHKDTMDTTHPTSPPRDPSGQLDALRTRLETARRTSTTTHTHTVPTIPEAHVGRPAVRLSAARPALSEDRARPATPEPNQEQTPELGKSTTPTRTADSKKAPSHLPVPSPSRVHASPSRIPTALRSPSRLERPGSRLDATPSRLERPGSRLDLARKEAPRVDGERPESRIGMLRSPSRTGLDRSPSRTALDRSPSRTGLDRSMSRAELDRPGVPRLAARTVPRSPARAQAPPASPWRRAETKPTAPSFMRSTESPSHTPQRPVPSRDATRSPGRLRDDLLSPFRIGKEAPSASKAPASPPRSTAKVLNRIPTARSVHPARPASPKLTMQASPGERAAAPSGFGARVKGLLGLQTSNAKGARPASPQRPASALAVASPAGVHRPASPESPARAVHTALGIHDEDEEDLLAPGGLPGAFDAPPKAEAPVRKVVLPARPSASKSKGVLGTSLSSAAVRPIPRVPAPSRQSQNVRPSPMSSRVSAAQSYAYDAEAKRRKLSQQPLHESTNQDDRVSTESALKSKLTTSAGTGAVRLSKVGHTTARPPSVRPPTNATRTWTKPPASSRSSALSTANVFQQHSAVADVSMEELPDVQSEYSDSDDEDSIKKRKLEPSWTRGRELEDILLQQSTIDPDEIFGCQVGPVPLETMLPTTKNGEARTYRKRTSSANWSGPDGLAQWEIDRYNERMGIDTRRA</sequence>
<evidence type="ECO:0000313" key="10">
    <source>
        <dbReference type="EMBL" id="WFD38827.1"/>
    </source>
</evidence>
<dbReference type="EMBL" id="CP119959">
    <property type="protein sequence ID" value="WFD38827.1"/>
    <property type="molecule type" value="Genomic_DNA"/>
</dbReference>
<evidence type="ECO:0000256" key="3">
    <source>
        <dbReference type="ARBA" id="ARBA00010042"/>
    </source>
</evidence>
<feature type="compositionally biased region" description="Low complexity" evidence="8">
    <location>
        <begin position="556"/>
        <end position="569"/>
    </location>
</feature>
<dbReference type="InterPro" id="IPR005635">
    <property type="entry name" value="Inner_centromere_prot_ARK-bd"/>
</dbReference>
<organism evidence="10 11">
    <name type="scientific">Malassezia japonica</name>
    <dbReference type="NCBI Taxonomy" id="223818"/>
    <lineage>
        <taxon>Eukaryota</taxon>
        <taxon>Fungi</taxon>
        <taxon>Dikarya</taxon>
        <taxon>Basidiomycota</taxon>
        <taxon>Ustilaginomycotina</taxon>
        <taxon>Malasseziomycetes</taxon>
        <taxon>Malasseziales</taxon>
        <taxon>Malasseziaceae</taxon>
        <taxon>Malassezia</taxon>
    </lineage>
</organism>
<dbReference type="Pfam" id="PF03941">
    <property type="entry name" value="INCENP_ARK-bind"/>
    <property type="match status" value="1"/>
</dbReference>
<dbReference type="GeneID" id="85225440"/>
<feature type="region of interest" description="Disordered" evidence="8">
    <location>
        <begin position="72"/>
        <end position="96"/>
    </location>
</feature>
<feature type="region of interest" description="Disordered" evidence="8">
    <location>
        <begin position="622"/>
        <end position="658"/>
    </location>
</feature>
<dbReference type="AlphaFoldDB" id="A0AAF0F5I4"/>
<dbReference type="GO" id="GO:0007059">
    <property type="term" value="P:chromosome segregation"/>
    <property type="evidence" value="ECO:0007669"/>
    <property type="project" value="UniProtKB-KW"/>
</dbReference>
<feature type="compositionally biased region" description="Polar residues" evidence="8">
    <location>
        <begin position="733"/>
        <end position="750"/>
    </location>
</feature>
<evidence type="ECO:0000256" key="4">
    <source>
        <dbReference type="ARBA" id="ARBA00022490"/>
    </source>
</evidence>
<evidence type="ECO:0000256" key="1">
    <source>
        <dbReference type="ARBA" id="ARBA00004123"/>
    </source>
</evidence>
<feature type="compositionally biased region" description="Basic and acidic residues" evidence="8">
    <location>
        <begin position="410"/>
        <end position="435"/>
    </location>
</feature>
<protein>
    <recommendedName>
        <fullName evidence="9">Inner centromere protein ARK-binding domain-containing protein</fullName>
    </recommendedName>
</protein>
<dbReference type="PANTHER" id="PTHR13142">
    <property type="entry name" value="INNER CENTROMERE PROTEIN"/>
    <property type="match status" value="1"/>
</dbReference>